<feature type="signal peptide" evidence="1">
    <location>
        <begin position="1"/>
        <end position="19"/>
    </location>
</feature>
<dbReference type="EMBL" id="JAEHFV010000008">
    <property type="protein sequence ID" value="MBK0371112.1"/>
    <property type="molecule type" value="Genomic_DNA"/>
</dbReference>
<gene>
    <name evidence="2" type="ORF">I5M07_14850</name>
</gene>
<evidence type="ECO:0008006" key="4">
    <source>
        <dbReference type="Google" id="ProtNLM"/>
    </source>
</evidence>
<dbReference type="AlphaFoldDB" id="A0A934PMU5"/>
<organism evidence="2 3">
    <name type="scientific">Flavobacterium agrisoli</name>
    <dbReference type="NCBI Taxonomy" id="2793066"/>
    <lineage>
        <taxon>Bacteria</taxon>
        <taxon>Pseudomonadati</taxon>
        <taxon>Bacteroidota</taxon>
        <taxon>Flavobacteriia</taxon>
        <taxon>Flavobacteriales</taxon>
        <taxon>Flavobacteriaceae</taxon>
        <taxon>Flavobacterium</taxon>
    </lineage>
</organism>
<reference evidence="2" key="1">
    <citation type="submission" date="2020-12" db="EMBL/GenBank/DDBJ databases">
        <title>Bacterial novel species Flavobacterium sp. SE-1-e isolated from soil.</title>
        <authorList>
            <person name="Jung H.-Y."/>
        </authorList>
    </citation>
    <scope>NUCLEOTIDE SEQUENCE</scope>
    <source>
        <strain evidence="2">SE-1-e</strain>
    </source>
</reference>
<evidence type="ECO:0000256" key="1">
    <source>
        <dbReference type="SAM" id="SignalP"/>
    </source>
</evidence>
<feature type="chain" id="PRO_5037780826" description="Lipocalin-like protein" evidence="1">
    <location>
        <begin position="20"/>
        <end position="157"/>
    </location>
</feature>
<dbReference type="RefSeq" id="WP_200107230.1">
    <property type="nucleotide sequence ID" value="NZ_JAEHFV010000008.1"/>
</dbReference>
<dbReference type="Proteomes" id="UP000609172">
    <property type="component" value="Unassembled WGS sequence"/>
</dbReference>
<name>A0A934PMU5_9FLAO</name>
<keyword evidence="1" id="KW-0732">Signal</keyword>
<evidence type="ECO:0000313" key="2">
    <source>
        <dbReference type="EMBL" id="MBK0371112.1"/>
    </source>
</evidence>
<proteinExistence type="predicted"/>
<evidence type="ECO:0000313" key="3">
    <source>
        <dbReference type="Proteomes" id="UP000609172"/>
    </source>
</evidence>
<comment type="caution">
    <text evidence="2">The sequence shown here is derived from an EMBL/GenBank/DDBJ whole genome shotgun (WGS) entry which is preliminary data.</text>
</comment>
<sequence length="157" mass="18209">MKKYYKMLLCLLFISFCMAQQTTENLYVDKAWVNENEEWDTFQYSGKIVISILPEEGNIQITNYDFLRDFTNGKAKFSNKLSYTSANFENKRKISATVDKQGILCSTYEGILVFQSGDDYYSTFATITILKKGYVVGLKMQEKNNNKEYAFSFKPNS</sequence>
<keyword evidence="3" id="KW-1185">Reference proteome</keyword>
<protein>
    <recommendedName>
        <fullName evidence="4">Lipocalin-like protein</fullName>
    </recommendedName>
</protein>
<accession>A0A934PMU5</accession>